<feature type="transmembrane region" description="Helical" evidence="12">
    <location>
        <begin position="350"/>
        <end position="368"/>
    </location>
</feature>
<dbReference type="Proteomes" id="UP001305702">
    <property type="component" value="Chromosome"/>
</dbReference>
<comment type="subcellular location">
    <subcellularLocation>
        <location evidence="2">Membrane</location>
        <topology evidence="2">Multi-pass membrane protein</topology>
    </subcellularLocation>
</comment>
<keyword evidence="5 12" id="KW-0812">Transmembrane</keyword>
<gene>
    <name evidence="14" type="ORF">MJA45_04940</name>
</gene>
<dbReference type="KEGG" id="paun:MJA45_04940"/>
<name>A0AA96LFN7_9BACL</name>
<evidence type="ECO:0000256" key="11">
    <source>
        <dbReference type="ARBA" id="ARBA00023136"/>
    </source>
</evidence>
<evidence type="ECO:0000256" key="4">
    <source>
        <dbReference type="ARBA" id="ARBA00022670"/>
    </source>
</evidence>
<proteinExistence type="inferred from homology"/>
<reference evidence="14 15" key="1">
    <citation type="submission" date="2022-02" db="EMBL/GenBank/DDBJ databases">
        <title>Paenibacillus sp. MBLB1776 Whole Genome Shotgun Sequencing.</title>
        <authorList>
            <person name="Hwang C.Y."/>
            <person name="Cho E.-S."/>
            <person name="Seo M.-J."/>
        </authorList>
    </citation>
    <scope>NUCLEOTIDE SEQUENCE [LARGE SCALE GENOMIC DNA]</scope>
    <source>
        <strain evidence="14 15">MBLB1776</strain>
    </source>
</reference>
<dbReference type="InterPro" id="IPR008915">
    <property type="entry name" value="Peptidase_M50"/>
</dbReference>
<comment type="cofactor">
    <cofactor evidence="1">
        <name>Zn(2+)</name>
        <dbReference type="ChEBI" id="CHEBI:29105"/>
    </cofactor>
</comment>
<keyword evidence="6" id="KW-0479">Metal-binding</keyword>
<keyword evidence="4 14" id="KW-0645">Protease</keyword>
<dbReference type="Pfam" id="PF02163">
    <property type="entry name" value="Peptidase_M50"/>
    <property type="match status" value="1"/>
</dbReference>
<evidence type="ECO:0000256" key="10">
    <source>
        <dbReference type="ARBA" id="ARBA00023049"/>
    </source>
</evidence>
<protein>
    <submittedName>
        <fullName evidence="14">Site-2 protease family protein</fullName>
    </submittedName>
</protein>
<dbReference type="PANTHER" id="PTHR39188:SF3">
    <property type="entry name" value="STAGE IV SPORULATION PROTEIN FB"/>
    <property type="match status" value="1"/>
</dbReference>
<evidence type="ECO:0000256" key="3">
    <source>
        <dbReference type="ARBA" id="ARBA00007931"/>
    </source>
</evidence>
<feature type="transmembrane region" description="Helical" evidence="12">
    <location>
        <begin position="42"/>
        <end position="66"/>
    </location>
</feature>
<evidence type="ECO:0000313" key="14">
    <source>
        <dbReference type="EMBL" id="WNQ12398.1"/>
    </source>
</evidence>
<evidence type="ECO:0000256" key="5">
    <source>
        <dbReference type="ARBA" id="ARBA00022692"/>
    </source>
</evidence>
<dbReference type="RefSeq" id="WP_315606175.1">
    <property type="nucleotide sequence ID" value="NZ_CP130318.1"/>
</dbReference>
<organism evidence="14 15">
    <name type="scientific">Paenibacillus aurantius</name>
    <dbReference type="NCBI Taxonomy" id="2918900"/>
    <lineage>
        <taxon>Bacteria</taxon>
        <taxon>Bacillati</taxon>
        <taxon>Bacillota</taxon>
        <taxon>Bacilli</taxon>
        <taxon>Bacillales</taxon>
        <taxon>Paenibacillaceae</taxon>
        <taxon>Paenibacillus</taxon>
    </lineage>
</organism>
<evidence type="ECO:0000256" key="8">
    <source>
        <dbReference type="ARBA" id="ARBA00022833"/>
    </source>
</evidence>
<dbReference type="AlphaFoldDB" id="A0AA96LFN7"/>
<feature type="transmembrane region" description="Helical" evidence="12">
    <location>
        <begin position="135"/>
        <end position="152"/>
    </location>
</feature>
<evidence type="ECO:0000313" key="15">
    <source>
        <dbReference type="Proteomes" id="UP001305702"/>
    </source>
</evidence>
<feature type="transmembrane region" description="Helical" evidence="12">
    <location>
        <begin position="108"/>
        <end position="128"/>
    </location>
</feature>
<evidence type="ECO:0000256" key="9">
    <source>
        <dbReference type="ARBA" id="ARBA00022989"/>
    </source>
</evidence>
<evidence type="ECO:0000256" key="7">
    <source>
        <dbReference type="ARBA" id="ARBA00022801"/>
    </source>
</evidence>
<feature type="transmembrane region" description="Helical" evidence="12">
    <location>
        <begin position="172"/>
        <end position="202"/>
    </location>
</feature>
<keyword evidence="10" id="KW-0482">Metalloprotease</keyword>
<comment type="similarity">
    <text evidence="3">Belongs to the peptidase M50B family.</text>
</comment>
<evidence type="ECO:0000256" key="2">
    <source>
        <dbReference type="ARBA" id="ARBA00004141"/>
    </source>
</evidence>
<dbReference type="EMBL" id="CP130318">
    <property type="protein sequence ID" value="WNQ12398.1"/>
    <property type="molecule type" value="Genomic_DNA"/>
</dbReference>
<feature type="transmembrane region" description="Helical" evidence="12">
    <location>
        <begin position="78"/>
        <end position="96"/>
    </location>
</feature>
<keyword evidence="15" id="KW-1185">Reference proteome</keyword>
<keyword evidence="8" id="KW-0862">Zinc</keyword>
<accession>A0AA96LFN7</accession>
<keyword evidence="11 12" id="KW-0472">Membrane</keyword>
<feature type="domain" description="Peptidase M50" evidence="13">
    <location>
        <begin position="55"/>
        <end position="126"/>
    </location>
</feature>
<dbReference type="GO" id="GO:0016020">
    <property type="term" value="C:membrane"/>
    <property type="evidence" value="ECO:0007669"/>
    <property type="project" value="UniProtKB-SubCell"/>
</dbReference>
<sequence length="380" mass="42453">MSKSRVRSALLAVGAFIVAKFKWVLAFLKFSKFGGTLISMGISLWAYAFLYGWKFAAAVIYLIFVHEMGHVIAARIKGIKTSPAVFLPFVGAFIAMKEQPRDAKTEAFLAYGGPLAGLLSFLPAVALYEWTKEPFWIVVVFTGALINLFNLLPISPLDGGRIVSVLSTRIWFFGLLGLGALLVYSPDPMIFLIFLLGLFSWWGRGKEATRQEILAYEQKKLREFLDDLETWPTLSTTYEKKVQLQAAAQASPGPAAGGRRWSIPLLDDGRKIAAAKAEIDRRYANAAYELLLKWEWAPVQYEDGDLDRPVPSTMLAEASRSAAERLTQVEEELARLSTYYKSPASTKWKVLIAYLALAVVLSLFFLYANDLSEIHRSSIR</sequence>
<keyword evidence="9 12" id="KW-1133">Transmembrane helix</keyword>
<evidence type="ECO:0000256" key="12">
    <source>
        <dbReference type="SAM" id="Phobius"/>
    </source>
</evidence>
<dbReference type="GO" id="GO:0006508">
    <property type="term" value="P:proteolysis"/>
    <property type="evidence" value="ECO:0007669"/>
    <property type="project" value="UniProtKB-KW"/>
</dbReference>
<evidence type="ECO:0000256" key="6">
    <source>
        <dbReference type="ARBA" id="ARBA00022723"/>
    </source>
</evidence>
<evidence type="ECO:0000259" key="13">
    <source>
        <dbReference type="Pfam" id="PF02163"/>
    </source>
</evidence>
<dbReference type="CDD" id="cd06160">
    <property type="entry name" value="S2P-M50_like_2"/>
    <property type="match status" value="1"/>
</dbReference>
<keyword evidence="7" id="KW-0378">Hydrolase</keyword>
<dbReference type="GO" id="GO:0046872">
    <property type="term" value="F:metal ion binding"/>
    <property type="evidence" value="ECO:0007669"/>
    <property type="project" value="UniProtKB-KW"/>
</dbReference>
<dbReference type="GO" id="GO:0008237">
    <property type="term" value="F:metallopeptidase activity"/>
    <property type="evidence" value="ECO:0007669"/>
    <property type="project" value="UniProtKB-KW"/>
</dbReference>
<evidence type="ECO:0000256" key="1">
    <source>
        <dbReference type="ARBA" id="ARBA00001947"/>
    </source>
</evidence>
<dbReference type="PANTHER" id="PTHR39188">
    <property type="entry name" value="MEMBRANE-ASSOCIATED ZINC METALLOPROTEASE M50B"/>
    <property type="match status" value="1"/>
</dbReference>